<dbReference type="AlphaFoldDB" id="A0A6A6DI58"/>
<evidence type="ECO:0000256" key="2">
    <source>
        <dbReference type="ARBA" id="ARBA00004370"/>
    </source>
</evidence>
<dbReference type="GO" id="GO:0005506">
    <property type="term" value="F:iron ion binding"/>
    <property type="evidence" value="ECO:0007669"/>
    <property type="project" value="InterPro"/>
</dbReference>
<evidence type="ECO:0000256" key="7">
    <source>
        <dbReference type="ARBA" id="ARBA00022989"/>
    </source>
</evidence>
<keyword evidence="6 12" id="KW-0479">Metal-binding</keyword>
<feature type="binding site" description="axial binding residue" evidence="12">
    <location>
        <position position="369"/>
    </location>
    <ligand>
        <name>heme</name>
        <dbReference type="ChEBI" id="CHEBI:30413"/>
    </ligand>
    <ligandPart>
        <name>Fe</name>
        <dbReference type="ChEBI" id="CHEBI:18248"/>
    </ligandPart>
</feature>
<dbReference type="InterPro" id="IPR002403">
    <property type="entry name" value="Cyt_P450_E_grp-IV"/>
</dbReference>
<evidence type="ECO:0000256" key="8">
    <source>
        <dbReference type="ARBA" id="ARBA00023002"/>
    </source>
</evidence>
<comment type="similarity">
    <text evidence="3">Belongs to the cytochrome P450 family.</text>
</comment>
<proteinExistence type="inferred from homology"/>
<dbReference type="InterPro" id="IPR050121">
    <property type="entry name" value="Cytochrome_P450_monoxygenase"/>
</dbReference>
<keyword evidence="5" id="KW-0812">Transmembrane</keyword>
<evidence type="ECO:0000256" key="1">
    <source>
        <dbReference type="ARBA" id="ARBA00001971"/>
    </source>
</evidence>
<dbReference type="PANTHER" id="PTHR24305:SF112">
    <property type="entry name" value="L-ORNITHINE-N5-MONOOXYGENASE (EUROFUNG)"/>
    <property type="match status" value="1"/>
</dbReference>
<evidence type="ECO:0000256" key="12">
    <source>
        <dbReference type="PIRSR" id="PIRSR602403-1"/>
    </source>
</evidence>
<dbReference type="InterPro" id="IPR001128">
    <property type="entry name" value="Cyt_P450"/>
</dbReference>
<sequence length="449" mass="50991">DLLGHHVLYKLHQKYGRYVRIGPNDLSVVDPDSMNVVLGPNSKCTKSAWYMQDMPYISMNTTRDRAAHDRRRRILSPAFSDKALRGYAVRIQKFHDLFIKRIDESTGQPMNVTKWFGLHGFDMMGDLVFNKSFNMLESGETHWAIKLPGEGMLLQGFAFPPWLYRVFATLPGMAGYRRFVAFAAGQLDDGIKQQGKTNHPDMMQPLIEHFEQLSPDAKRAALPMLQGDSRMFIVAGSDTTSTTLIHLFYRLCSETGLIQRLRDELTPLIANVNRISYQEVRHSRLLHSRINETLRMHYPDPSSFLPKGAIGDVYVPGDTVIQLHPYVMALDETVYERCRDFVPERWYSRPEMVKHKDAFLPFLAGSESCIGKNLAYIQLAVVTSQIILQFDVAFAPGEESRKLVDGSKNLFMKHSEELNLVFTRRIKTSVGSSDPLGARPGPFTGEGLE</sequence>
<dbReference type="SUPFAM" id="SSF48264">
    <property type="entry name" value="Cytochrome P450"/>
    <property type="match status" value="1"/>
</dbReference>
<dbReference type="EMBL" id="ML994691">
    <property type="protein sequence ID" value="KAF2177276.1"/>
    <property type="molecule type" value="Genomic_DNA"/>
</dbReference>
<evidence type="ECO:0000256" key="5">
    <source>
        <dbReference type="ARBA" id="ARBA00022692"/>
    </source>
</evidence>
<evidence type="ECO:0000313" key="13">
    <source>
        <dbReference type="EMBL" id="KAF2177276.1"/>
    </source>
</evidence>
<dbReference type="InterPro" id="IPR036396">
    <property type="entry name" value="Cyt_P450_sf"/>
</dbReference>
<dbReference type="GO" id="GO:0016020">
    <property type="term" value="C:membrane"/>
    <property type="evidence" value="ECO:0007669"/>
    <property type="project" value="UniProtKB-SubCell"/>
</dbReference>
<accession>A0A6A6DI58</accession>
<comment type="cofactor">
    <cofactor evidence="1 12">
        <name>heme</name>
        <dbReference type="ChEBI" id="CHEBI:30413"/>
    </cofactor>
</comment>
<dbReference type="Pfam" id="PF00067">
    <property type="entry name" value="p450"/>
    <property type="match status" value="1"/>
</dbReference>
<keyword evidence="4 12" id="KW-0349">Heme</keyword>
<dbReference type="PRINTS" id="PR00385">
    <property type="entry name" value="P450"/>
</dbReference>
<keyword evidence="10" id="KW-0503">Monooxygenase</keyword>
<keyword evidence="8" id="KW-0560">Oxidoreductase</keyword>
<dbReference type="GO" id="GO:0016705">
    <property type="term" value="F:oxidoreductase activity, acting on paired donors, with incorporation or reduction of molecular oxygen"/>
    <property type="evidence" value="ECO:0007669"/>
    <property type="project" value="InterPro"/>
</dbReference>
<gene>
    <name evidence="13" type="ORF">K469DRAFT_603832</name>
</gene>
<dbReference type="GO" id="GO:0020037">
    <property type="term" value="F:heme binding"/>
    <property type="evidence" value="ECO:0007669"/>
    <property type="project" value="InterPro"/>
</dbReference>
<keyword evidence="7" id="KW-1133">Transmembrane helix</keyword>
<name>A0A6A6DI58_9PEZI</name>
<dbReference type="GO" id="GO:0004497">
    <property type="term" value="F:monooxygenase activity"/>
    <property type="evidence" value="ECO:0007669"/>
    <property type="project" value="UniProtKB-KW"/>
</dbReference>
<dbReference type="PRINTS" id="PR00465">
    <property type="entry name" value="EP450IV"/>
</dbReference>
<dbReference type="Proteomes" id="UP000800200">
    <property type="component" value="Unassembled WGS sequence"/>
</dbReference>
<evidence type="ECO:0000256" key="4">
    <source>
        <dbReference type="ARBA" id="ARBA00022617"/>
    </source>
</evidence>
<evidence type="ECO:0000256" key="9">
    <source>
        <dbReference type="ARBA" id="ARBA00023004"/>
    </source>
</evidence>
<dbReference type="Gene3D" id="1.10.630.10">
    <property type="entry name" value="Cytochrome P450"/>
    <property type="match status" value="1"/>
</dbReference>
<keyword evidence="11" id="KW-0472">Membrane</keyword>
<evidence type="ECO:0000256" key="3">
    <source>
        <dbReference type="ARBA" id="ARBA00010617"/>
    </source>
</evidence>
<dbReference type="OrthoDB" id="6692864at2759"/>
<reference evidence="13" key="1">
    <citation type="journal article" date="2020" name="Stud. Mycol.">
        <title>101 Dothideomycetes genomes: a test case for predicting lifestyles and emergence of pathogens.</title>
        <authorList>
            <person name="Haridas S."/>
            <person name="Albert R."/>
            <person name="Binder M."/>
            <person name="Bloem J."/>
            <person name="Labutti K."/>
            <person name="Salamov A."/>
            <person name="Andreopoulos B."/>
            <person name="Baker S."/>
            <person name="Barry K."/>
            <person name="Bills G."/>
            <person name="Bluhm B."/>
            <person name="Cannon C."/>
            <person name="Castanera R."/>
            <person name="Culley D."/>
            <person name="Daum C."/>
            <person name="Ezra D."/>
            <person name="Gonzalez J."/>
            <person name="Henrissat B."/>
            <person name="Kuo A."/>
            <person name="Liang C."/>
            <person name="Lipzen A."/>
            <person name="Lutzoni F."/>
            <person name="Magnuson J."/>
            <person name="Mondo S."/>
            <person name="Nolan M."/>
            <person name="Ohm R."/>
            <person name="Pangilinan J."/>
            <person name="Park H.-J."/>
            <person name="Ramirez L."/>
            <person name="Alfaro M."/>
            <person name="Sun H."/>
            <person name="Tritt A."/>
            <person name="Yoshinaga Y."/>
            <person name="Zwiers L.-H."/>
            <person name="Turgeon B."/>
            <person name="Goodwin S."/>
            <person name="Spatafora J."/>
            <person name="Crous P."/>
            <person name="Grigoriev I."/>
        </authorList>
    </citation>
    <scope>NUCLEOTIDE SEQUENCE</scope>
    <source>
        <strain evidence="13">CBS 207.26</strain>
    </source>
</reference>
<evidence type="ECO:0000313" key="14">
    <source>
        <dbReference type="Proteomes" id="UP000800200"/>
    </source>
</evidence>
<comment type="subcellular location">
    <subcellularLocation>
        <location evidence="2">Membrane</location>
    </subcellularLocation>
</comment>
<evidence type="ECO:0000256" key="10">
    <source>
        <dbReference type="ARBA" id="ARBA00023033"/>
    </source>
</evidence>
<organism evidence="13 14">
    <name type="scientific">Zopfia rhizophila CBS 207.26</name>
    <dbReference type="NCBI Taxonomy" id="1314779"/>
    <lineage>
        <taxon>Eukaryota</taxon>
        <taxon>Fungi</taxon>
        <taxon>Dikarya</taxon>
        <taxon>Ascomycota</taxon>
        <taxon>Pezizomycotina</taxon>
        <taxon>Dothideomycetes</taxon>
        <taxon>Dothideomycetes incertae sedis</taxon>
        <taxon>Zopfiaceae</taxon>
        <taxon>Zopfia</taxon>
    </lineage>
</organism>
<dbReference type="PANTHER" id="PTHR24305">
    <property type="entry name" value="CYTOCHROME P450"/>
    <property type="match status" value="1"/>
</dbReference>
<keyword evidence="9 12" id="KW-0408">Iron</keyword>
<evidence type="ECO:0000256" key="11">
    <source>
        <dbReference type="ARBA" id="ARBA00023136"/>
    </source>
</evidence>
<keyword evidence="14" id="KW-1185">Reference proteome</keyword>
<protein>
    <submittedName>
        <fullName evidence="13">Cytochrome P450</fullName>
    </submittedName>
</protein>
<feature type="non-terminal residue" evidence="13">
    <location>
        <position position="1"/>
    </location>
</feature>
<evidence type="ECO:0000256" key="6">
    <source>
        <dbReference type="ARBA" id="ARBA00022723"/>
    </source>
</evidence>